<protein>
    <submittedName>
        <fullName evidence="2">Alpha/beta fold hydrolase</fullName>
    </submittedName>
</protein>
<dbReference type="PANTHER" id="PTHR43358">
    <property type="entry name" value="ALPHA/BETA-HYDROLASE"/>
    <property type="match status" value="1"/>
</dbReference>
<dbReference type="InterPro" id="IPR022742">
    <property type="entry name" value="Hydrolase_4"/>
</dbReference>
<reference evidence="2" key="2">
    <citation type="submission" date="2021-04" db="EMBL/GenBank/DDBJ databases">
        <authorList>
            <person name="Gilroy R."/>
        </authorList>
    </citation>
    <scope>NUCLEOTIDE SEQUENCE</scope>
    <source>
        <strain evidence="2">ChiHecec3B27-8219</strain>
    </source>
</reference>
<dbReference type="PANTHER" id="PTHR43358:SF4">
    <property type="entry name" value="ALPHA_BETA HYDROLASE FOLD-1 DOMAIN-CONTAINING PROTEIN"/>
    <property type="match status" value="1"/>
</dbReference>
<evidence type="ECO:0000313" key="3">
    <source>
        <dbReference type="Proteomes" id="UP000824055"/>
    </source>
</evidence>
<dbReference type="InterPro" id="IPR029058">
    <property type="entry name" value="AB_hydrolase_fold"/>
</dbReference>
<reference evidence="2" key="1">
    <citation type="journal article" date="2021" name="PeerJ">
        <title>Extensive microbial diversity within the chicken gut microbiome revealed by metagenomics and culture.</title>
        <authorList>
            <person name="Gilroy R."/>
            <person name="Ravi A."/>
            <person name="Getino M."/>
            <person name="Pursley I."/>
            <person name="Horton D.L."/>
            <person name="Alikhan N.F."/>
            <person name="Baker D."/>
            <person name="Gharbi K."/>
            <person name="Hall N."/>
            <person name="Watson M."/>
            <person name="Adriaenssens E.M."/>
            <person name="Foster-Nyarko E."/>
            <person name="Jarju S."/>
            <person name="Secka A."/>
            <person name="Antonio M."/>
            <person name="Oren A."/>
            <person name="Chaudhuri R.R."/>
            <person name="La Ragione R."/>
            <person name="Hildebrand F."/>
            <person name="Pallen M.J."/>
        </authorList>
    </citation>
    <scope>NUCLEOTIDE SEQUENCE</scope>
    <source>
        <strain evidence="2">ChiHecec3B27-8219</strain>
    </source>
</reference>
<keyword evidence="2" id="KW-0378">Hydrolase</keyword>
<dbReference type="AlphaFoldDB" id="A0A9D2FXL5"/>
<dbReference type="InterPro" id="IPR052920">
    <property type="entry name" value="DNA-binding_regulatory"/>
</dbReference>
<comment type="caution">
    <text evidence="2">The sequence shown here is derived from an EMBL/GenBank/DDBJ whole genome shotgun (WGS) entry which is preliminary data.</text>
</comment>
<dbReference type="Gene3D" id="3.40.50.1820">
    <property type="entry name" value="alpha/beta hydrolase"/>
    <property type="match status" value="1"/>
</dbReference>
<dbReference type="Pfam" id="PF12146">
    <property type="entry name" value="Hydrolase_4"/>
    <property type="match status" value="1"/>
</dbReference>
<evidence type="ECO:0000313" key="2">
    <source>
        <dbReference type="EMBL" id="HIZ68320.1"/>
    </source>
</evidence>
<proteinExistence type="predicted"/>
<evidence type="ECO:0000259" key="1">
    <source>
        <dbReference type="Pfam" id="PF12146"/>
    </source>
</evidence>
<feature type="domain" description="Serine aminopeptidase S33" evidence="1">
    <location>
        <begin position="93"/>
        <end position="194"/>
    </location>
</feature>
<gene>
    <name evidence="2" type="ORF">H9966_00275</name>
</gene>
<organism evidence="2 3">
    <name type="scientific">Candidatus Prevotella avicola</name>
    <dbReference type="NCBI Taxonomy" id="2838738"/>
    <lineage>
        <taxon>Bacteria</taxon>
        <taxon>Pseudomonadati</taxon>
        <taxon>Bacteroidota</taxon>
        <taxon>Bacteroidia</taxon>
        <taxon>Bacteroidales</taxon>
        <taxon>Prevotellaceae</taxon>
        <taxon>Prevotella</taxon>
    </lineage>
</organism>
<accession>A0A9D2FXL5</accession>
<dbReference type="GO" id="GO:0016787">
    <property type="term" value="F:hydrolase activity"/>
    <property type="evidence" value="ECO:0007669"/>
    <property type="project" value="UniProtKB-KW"/>
</dbReference>
<name>A0A9D2FXL5_9BACT</name>
<dbReference type="SUPFAM" id="SSF53474">
    <property type="entry name" value="alpha/beta-Hydrolases"/>
    <property type="match status" value="1"/>
</dbReference>
<dbReference type="EMBL" id="DXBE01000003">
    <property type="protein sequence ID" value="HIZ68320.1"/>
    <property type="molecule type" value="Genomic_DNA"/>
</dbReference>
<sequence>MRKSVLKALLFAIVILLLALAGGSFYMLNYALGAQRLPYSTYYSQLYEQEPSIGEWADSLKRAGALRDTLVVLSDGERSHALYARHSAARGKTAILVHGYKDAAVKMLPYAKLYHDMGMNFVLPDLHGHGLSDGDDIQMGWKDRLTIEEWMRIATKTFTHPGDTARIYLHGISMGAATVMNVAGDNPAHLVAAVEDSGYTSAWDEFEKELRGRFSLPAFPLLYATSWLCESKYGWNFREASPLAQVAKARCPMLFIHGDADDFVPTEMVYPLYEAKQGEKELWVTKGSEHVRSLHDHPSAYRKKVMDFLRKHE</sequence>
<dbReference type="Proteomes" id="UP000824055">
    <property type="component" value="Unassembled WGS sequence"/>
</dbReference>